<proteinExistence type="predicted"/>
<keyword evidence="1" id="KW-0812">Transmembrane</keyword>
<keyword evidence="1" id="KW-1133">Transmembrane helix</keyword>
<sequence length="353" mass="39425">FDVVNVFLIFSHQICLTDFMVAGSVVTTQVADIQIHPPKSINGTTYTPIHLELDFVGSAQSILTVDTEQVVLDKIDNTRCAFKPGNTSESMCPNSKRCSKQSEDYMVTVIQNISSAWDQQSKQVRAALNQTNNIDSVLNSGFAELKFVNRLIYCALCAIDGNQTIYDLNQSAKYIFQSNFINAIRNMSALVDPIFKMLNDIYNTDVGISEQMLTMQGAIEKIADFQAKNAINELEMVIIDNIIGVDATEIQDSLIALDFGPSYTAPVNVEMIIGVVVAVLVMTAVLIVVVMCMKKKQRQRNQIPSLPALVVVPDQQYQQNIQQQQMHQVQQQMQFAQPVYQGQQMMMHPTQVV</sequence>
<feature type="transmembrane region" description="Helical" evidence="1">
    <location>
        <begin position="271"/>
        <end position="293"/>
    </location>
</feature>
<accession>A0A146JWS2</accession>
<evidence type="ECO:0000313" key="2">
    <source>
        <dbReference type="EMBL" id="JAP89073.1"/>
    </source>
</evidence>
<evidence type="ECO:0000256" key="1">
    <source>
        <dbReference type="SAM" id="Phobius"/>
    </source>
</evidence>
<reference evidence="2" key="1">
    <citation type="submission" date="2015-07" db="EMBL/GenBank/DDBJ databases">
        <title>Adaptation to a free-living lifestyle via gene acquisitions in the diplomonad Trepomonas sp. PC1.</title>
        <authorList>
            <person name="Xu F."/>
            <person name="Jerlstrom-Hultqvist J."/>
            <person name="Kolisko M."/>
            <person name="Simpson A.G.B."/>
            <person name="Roger A.J."/>
            <person name="Svard S.G."/>
            <person name="Andersson J.O."/>
        </authorList>
    </citation>
    <scope>NUCLEOTIDE SEQUENCE</scope>
    <source>
        <strain evidence="2">PC1</strain>
    </source>
</reference>
<dbReference type="EMBL" id="GDID01007533">
    <property type="protein sequence ID" value="JAP89073.1"/>
    <property type="molecule type" value="Transcribed_RNA"/>
</dbReference>
<protein>
    <submittedName>
        <fullName evidence="2">Uncharacterized protein</fullName>
    </submittedName>
</protein>
<keyword evidence="1" id="KW-0472">Membrane</keyword>
<feature type="non-terminal residue" evidence="2">
    <location>
        <position position="1"/>
    </location>
</feature>
<name>A0A146JWS2_9EUKA</name>
<dbReference type="AlphaFoldDB" id="A0A146JWS2"/>
<organism evidence="2">
    <name type="scientific">Trepomonas sp. PC1</name>
    <dbReference type="NCBI Taxonomy" id="1076344"/>
    <lineage>
        <taxon>Eukaryota</taxon>
        <taxon>Metamonada</taxon>
        <taxon>Diplomonadida</taxon>
        <taxon>Hexamitidae</taxon>
        <taxon>Hexamitinae</taxon>
        <taxon>Trepomonas</taxon>
    </lineage>
</organism>
<gene>
    <name evidence="2" type="ORF">TPC1_31432</name>
</gene>